<feature type="region of interest" description="Disordered" evidence="9">
    <location>
        <begin position="73"/>
        <end position="92"/>
    </location>
</feature>
<dbReference type="InterPro" id="IPR000800">
    <property type="entry name" value="Notch_dom"/>
</dbReference>
<evidence type="ECO:0000256" key="4">
    <source>
        <dbReference type="ARBA" id="ARBA00022989"/>
    </source>
</evidence>
<keyword evidence="5" id="KW-0472">Membrane</keyword>
<organism evidence="11 12">
    <name type="scientific">Cyclospora cayetanensis</name>
    <dbReference type="NCBI Taxonomy" id="88456"/>
    <lineage>
        <taxon>Eukaryota</taxon>
        <taxon>Sar</taxon>
        <taxon>Alveolata</taxon>
        <taxon>Apicomplexa</taxon>
        <taxon>Conoidasida</taxon>
        <taxon>Coccidia</taxon>
        <taxon>Eucoccidiorida</taxon>
        <taxon>Eimeriorina</taxon>
        <taxon>Eimeriidae</taxon>
        <taxon>Cyclospora</taxon>
    </lineage>
</organism>
<feature type="region of interest" description="Disordered" evidence="9">
    <location>
        <begin position="389"/>
        <end position="409"/>
    </location>
</feature>
<dbReference type="PROSITE" id="PS50258">
    <property type="entry name" value="LNR"/>
    <property type="match status" value="1"/>
</dbReference>
<keyword evidence="2" id="KW-0812">Transmembrane</keyword>
<proteinExistence type="predicted"/>
<dbReference type="GO" id="GO:0046835">
    <property type="term" value="P:carbohydrate phosphorylation"/>
    <property type="evidence" value="ECO:0007669"/>
    <property type="project" value="TreeGrafter"/>
</dbReference>
<dbReference type="RefSeq" id="XP_022589457.2">
    <property type="nucleotide sequence ID" value="XM_022736229.2"/>
</dbReference>
<feature type="domain" description="LNR" evidence="10">
    <location>
        <begin position="131"/>
        <end position="172"/>
    </location>
</feature>
<evidence type="ECO:0000256" key="6">
    <source>
        <dbReference type="ARBA" id="ARBA00023157"/>
    </source>
</evidence>
<evidence type="ECO:0000256" key="5">
    <source>
        <dbReference type="ARBA" id="ARBA00023136"/>
    </source>
</evidence>
<protein>
    <submittedName>
        <fullName evidence="12">Protein lin-12</fullName>
    </submittedName>
</protein>
<evidence type="ECO:0000259" key="10">
    <source>
        <dbReference type="PROSITE" id="PS50258"/>
    </source>
</evidence>
<evidence type="ECO:0000313" key="11">
    <source>
        <dbReference type="Proteomes" id="UP000515125"/>
    </source>
</evidence>
<evidence type="ECO:0000256" key="8">
    <source>
        <dbReference type="ARBA" id="ARBA00046288"/>
    </source>
</evidence>
<evidence type="ECO:0000256" key="9">
    <source>
        <dbReference type="SAM" id="MobiDB-lite"/>
    </source>
</evidence>
<dbReference type="GO" id="GO:0005794">
    <property type="term" value="C:Golgi apparatus"/>
    <property type="evidence" value="ECO:0007669"/>
    <property type="project" value="TreeGrafter"/>
</dbReference>
<sequence length="409" mass="44351">MACPIGLFVRHLSNDTLFWGCTASRLSEAAPANVLGRAVGAAPSRTEATARISSRPQEDHALKRQQLGGDIGLLASDSSTETGPAQGVLDGQRDETSIRELNSMETPQLQAQEESEAASSEANKDRLPTVCSQVCKNEWRGDGWCDSACNSEACGFDDGDCNGWCSGDCKPSWNGDGFCDAACYVAACDWDGGDCEGWRSQGVPAVELQVLQQKQRQIRQNRLQLPKCTCERRLLVNGTCNSECNNPDCLFDGGECLEMCNAKCSKSWLGDGDCDRDCDTLECGYDKGDCTSSTNVRLNAFREANGSEGEVCNSTCRLWMVGNSVCDSQCNNTACRFDGGDCDNVTAVIELDYSAKPEVYQFCVKEWIGDGHCDPNCYNKPSNWDGGDCEGTPLEKEKEQKGIGPNFNS</sequence>
<dbReference type="SMART" id="SM00004">
    <property type="entry name" value="NL"/>
    <property type="match status" value="6"/>
</dbReference>
<keyword evidence="11" id="KW-1185">Reference proteome</keyword>
<dbReference type="Gene3D" id="4.10.470.20">
    <property type="match status" value="6"/>
</dbReference>
<accession>A0A6P5WDX0</accession>
<evidence type="ECO:0000256" key="1">
    <source>
        <dbReference type="ARBA" id="ARBA00022679"/>
    </source>
</evidence>
<dbReference type="GO" id="GO:0003976">
    <property type="term" value="F:UDP-N-acetylglucosamine-lysosomal-enzyme N-acetylglucosaminephosphotransferase activity"/>
    <property type="evidence" value="ECO:0007669"/>
    <property type="project" value="TreeGrafter"/>
</dbReference>
<dbReference type="PANTHER" id="PTHR24045:SF0">
    <property type="entry name" value="N-ACETYLGLUCOSAMINE-1-PHOSPHOTRANSFERASE SUBUNITS ALPHA_BETA"/>
    <property type="match status" value="1"/>
</dbReference>
<dbReference type="SUPFAM" id="SSF90193">
    <property type="entry name" value="Notch domain"/>
    <property type="match status" value="1"/>
</dbReference>
<dbReference type="OrthoDB" id="343807at2759"/>
<evidence type="ECO:0000256" key="3">
    <source>
        <dbReference type="ARBA" id="ARBA00022737"/>
    </source>
</evidence>
<comment type="subcellular location">
    <subcellularLocation>
        <location evidence="8">Endomembrane system</location>
        <topology evidence="8">Single-pass type I membrane protein</topology>
    </subcellularLocation>
</comment>
<gene>
    <name evidence="12" type="primary">LOC34623095</name>
</gene>
<dbReference type="PANTHER" id="PTHR24045">
    <property type="match status" value="1"/>
</dbReference>
<evidence type="ECO:0000313" key="12">
    <source>
        <dbReference type="RefSeq" id="XP_022589457.2"/>
    </source>
</evidence>
<keyword evidence="4" id="KW-1133">Transmembrane helix</keyword>
<dbReference type="GeneID" id="34623095"/>
<name>A0A6P5WDX0_9EIME</name>
<reference evidence="12" key="1">
    <citation type="submission" date="2025-08" db="UniProtKB">
        <authorList>
            <consortium name="RefSeq"/>
        </authorList>
    </citation>
    <scope>IDENTIFICATION</scope>
</reference>
<keyword evidence="7" id="KW-0325">Glycoprotein</keyword>
<keyword evidence="1" id="KW-0808">Transferase</keyword>
<feature type="region of interest" description="Disordered" evidence="9">
    <location>
        <begin position="41"/>
        <end position="60"/>
    </location>
</feature>
<dbReference type="GO" id="GO:0016256">
    <property type="term" value="P:N-glycan processing to lysosome"/>
    <property type="evidence" value="ECO:0007669"/>
    <property type="project" value="TreeGrafter"/>
</dbReference>
<dbReference type="AlphaFoldDB" id="A0A6P5WDX0"/>
<evidence type="ECO:0000256" key="7">
    <source>
        <dbReference type="ARBA" id="ARBA00023180"/>
    </source>
</evidence>
<keyword evidence="6" id="KW-1015">Disulfide bond</keyword>
<keyword evidence="3" id="KW-0677">Repeat</keyword>
<dbReference type="InterPro" id="IPR035993">
    <property type="entry name" value="Notch-like_dom_sf"/>
</dbReference>
<feature type="region of interest" description="Disordered" evidence="9">
    <location>
        <begin position="104"/>
        <end position="123"/>
    </location>
</feature>
<evidence type="ECO:0000256" key="2">
    <source>
        <dbReference type="ARBA" id="ARBA00022692"/>
    </source>
</evidence>
<dbReference type="Pfam" id="PF00066">
    <property type="entry name" value="Notch"/>
    <property type="match status" value="6"/>
</dbReference>
<dbReference type="InterPro" id="IPR047141">
    <property type="entry name" value="Stealth"/>
</dbReference>
<dbReference type="Proteomes" id="UP000515125">
    <property type="component" value="Unplaced"/>
</dbReference>